<gene>
    <name evidence="1" type="ORF">OXX778_LOCUS18436</name>
</gene>
<dbReference type="EMBL" id="CAJNOC010005115">
    <property type="protein sequence ID" value="CAF1042801.1"/>
    <property type="molecule type" value="Genomic_DNA"/>
</dbReference>
<accession>A0A814JUP7</accession>
<reference evidence="1" key="1">
    <citation type="submission" date="2021-02" db="EMBL/GenBank/DDBJ databases">
        <authorList>
            <person name="Nowell W R."/>
        </authorList>
    </citation>
    <scope>NUCLEOTIDE SEQUENCE</scope>
    <source>
        <strain evidence="1">Ploen Becks lab</strain>
    </source>
</reference>
<name>A0A814JUP7_9BILA</name>
<keyword evidence="2" id="KW-1185">Reference proteome</keyword>
<sequence length="430" mass="50998">MTEVYMAHSTIINQDYYNKFVTLELAKIRCLFNDFKNMKYFTSENDFLECYNTVKDFIVNKIFLKISTKNKFDNNIKNRSSNSSNTSDMIHKQNPFNNYNISTLSKSIRKNHLNSKYKYMKFKIGQDISNNHFYYVYSGKYLFICDNSDFIKCLGNKNPTIAVNNICNSGRLFAIVLNDLRYYNYDIFDKLFCIKHWFNFCNFESCLKSFLHMSNFSVDYYFVVNKSIDFCNVYCKFNKNCFLKIQKLPNCFMNSQKQELVKLFVDVDKTICLDLILDVTANFNMFSSLQLEMFKTPTLGFEIRDSNFDKNNTTKIFDYLENCSFPTTHVTKIYLLFHSVSPCYKNTCFEKFLFCFLRFCQKHFPLLKCCTVGSKNILDCKQIFEQVLLQEDDYNLTTLPFSFKINLLNDCTEPYHVGKIVNFDFIFVDK</sequence>
<evidence type="ECO:0000313" key="1">
    <source>
        <dbReference type="EMBL" id="CAF1042801.1"/>
    </source>
</evidence>
<comment type="caution">
    <text evidence="1">The sequence shown here is derived from an EMBL/GenBank/DDBJ whole genome shotgun (WGS) entry which is preliminary data.</text>
</comment>
<protein>
    <submittedName>
        <fullName evidence="1">Uncharacterized protein</fullName>
    </submittedName>
</protein>
<organism evidence="1 2">
    <name type="scientific">Brachionus calyciflorus</name>
    <dbReference type="NCBI Taxonomy" id="104777"/>
    <lineage>
        <taxon>Eukaryota</taxon>
        <taxon>Metazoa</taxon>
        <taxon>Spiralia</taxon>
        <taxon>Gnathifera</taxon>
        <taxon>Rotifera</taxon>
        <taxon>Eurotatoria</taxon>
        <taxon>Monogononta</taxon>
        <taxon>Pseudotrocha</taxon>
        <taxon>Ploima</taxon>
        <taxon>Brachionidae</taxon>
        <taxon>Brachionus</taxon>
    </lineage>
</organism>
<evidence type="ECO:0000313" key="2">
    <source>
        <dbReference type="Proteomes" id="UP000663879"/>
    </source>
</evidence>
<dbReference type="Proteomes" id="UP000663879">
    <property type="component" value="Unassembled WGS sequence"/>
</dbReference>
<proteinExistence type="predicted"/>
<dbReference type="AlphaFoldDB" id="A0A814JUP7"/>